<dbReference type="OrthoDB" id="264354at2759"/>
<evidence type="ECO:0000256" key="9">
    <source>
        <dbReference type="ARBA" id="ARBA00023136"/>
    </source>
</evidence>
<dbReference type="GO" id="GO:0004842">
    <property type="term" value="F:ubiquitin-protein transferase activity"/>
    <property type="evidence" value="ECO:0007669"/>
    <property type="project" value="TreeGrafter"/>
</dbReference>
<dbReference type="SMART" id="SM00744">
    <property type="entry name" value="RINGv"/>
    <property type="match status" value="1"/>
</dbReference>
<evidence type="ECO:0000256" key="6">
    <source>
        <dbReference type="ARBA" id="ARBA00022786"/>
    </source>
</evidence>
<evidence type="ECO:0000256" key="10">
    <source>
        <dbReference type="SAM" id="MobiDB-lite"/>
    </source>
</evidence>
<keyword evidence="9 11" id="KW-0472">Membrane</keyword>
<dbReference type="PANTHER" id="PTHR46065">
    <property type="entry name" value="E3 UBIQUITIN-PROTEIN LIGASE MARCH 2/3 FAMILY MEMBER"/>
    <property type="match status" value="1"/>
</dbReference>
<keyword evidence="8 11" id="KW-1133">Transmembrane helix</keyword>
<dbReference type="EnsemblMetazoa" id="CLYHEMT017438.1">
    <property type="protein sequence ID" value="CLYHEMP017438.1"/>
    <property type="gene ID" value="CLYHEMG017438"/>
</dbReference>
<protein>
    <recommendedName>
        <fullName evidence="12">RING-CH-type domain-containing protein</fullName>
    </recommendedName>
</protein>
<evidence type="ECO:0000256" key="7">
    <source>
        <dbReference type="ARBA" id="ARBA00022833"/>
    </source>
</evidence>
<sequence length="376" mass="42377">MAETELLLASSSPTSSIQQTEEYVVISSNQNRDKKEENRILVPLSKVPLLNACSLRKDKGTNNIQKSLENFTDSNTNTNNDGSPSTITKSRSRSCGFISDVNFYNEPLEISINNKEGGVVQATTNAQASPLDASNTRIFTANRIMHCDDSSCSGGQGSPLGNAPNIELRNINGQILMMPKRPSLDAGDLEMLIYNSQPSFMFRAETSQSSESVFCRICHCIGEEKLIAPCKCAGSTRYVHASCLVTWFKKSVKHQCELCKSDVKIRKINHRILLWRKPEDRPVPLIWFTVFFIGLFLNIISIYVNASDYCESTACLIFYVVNGFGIVLDAAFLWFWFLKCKHYWKKWCALNQDWFIDDGEVEDDQLHVRYVQGCPA</sequence>
<keyword evidence="14" id="KW-1185">Reference proteome</keyword>
<feature type="domain" description="RING-CH-type" evidence="12">
    <location>
        <begin position="207"/>
        <end position="266"/>
    </location>
</feature>
<keyword evidence="3 11" id="KW-0812">Transmembrane</keyword>
<dbReference type="GO" id="GO:0016567">
    <property type="term" value="P:protein ubiquitination"/>
    <property type="evidence" value="ECO:0007669"/>
    <property type="project" value="TreeGrafter"/>
</dbReference>
<dbReference type="PROSITE" id="PS51292">
    <property type="entry name" value="ZF_RING_CH"/>
    <property type="match status" value="1"/>
</dbReference>
<proteinExistence type="predicted"/>
<dbReference type="Pfam" id="PF12906">
    <property type="entry name" value="RINGv"/>
    <property type="match status" value="1"/>
</dbReference>
<dbReference type="Proteomes" id="UP000594262">
    <property type="component" value="Unplaced"/>
</dbReference>
<dbReference type="GeneID" id="136813538"/>
<name>A0A7M5X3R6_9CNID</name>
<accession>A0A7M5X3R6</accession>
<evidence type="ECO:0000256" key="8">
    <source>
        <dbReference type="ARBA" id="ARBA00022989"/>
    </source>
</evidence>
<feature type="transmembrane region" description="Helical" evidence="11">
    <location>
        <begin position="316"/>
        <end position="337"/>
    </location>
</feature>
<dbReference type="InterPro" id="IPR011016">
    <property type="entry name" value="Znf_RING-CH"/>
</dbReference>
<dbReference type="Gene3D" id="3.30.40.10">
    <property type="entry name" value="Zinc/RING finger domain, C3HC4 (zinc finger)"/>
    <property type="match status" value="1"/>
</dbReference>
<evidence type="ECO:0000259" key="12">
    <source>
        <dbReference type="PROSITE" id="PS51292"/>
    </source>
</evidence>
<reference evidence="13" key="1">
    <citation type="submission" date="2021-01" db="UniProtKB">
        <authorList>
            <consortium name="EnsemblMetazoa"/>
        </authorList>
    </citation>
    <scope>IDENTIFICATION</scope>
</reference>
<organism evidence="13 14">
    <name type="scientific">Clytia hemisphaerica</name>
    <dbReference type="NCBI Taxonomy" id="252671"/>
    <lineage>
        <taxon>Eukaryota</taxon>
        <taxon>Metazoa</taxon>
        <taxon>Cnidaria</taxon>
        <taxon>Hydrozoa</taxon>
        <taxon>Hydroidolina</taxon>
        <taxon>Leptothecata</taxon>
        <taxon>Obeliida</taxon>
        <taxon>Clytiidae</taxon>
        <taxon>Clytia</taxon>
    </lineage>
</organism>
<dbReference type="AlphaFoldDB" id="A0A7M5X3R6"/>
<evidence type="ECO:0000256" key="2">
    <source>
        <dbReference type="ARBA" id="ARBA00022679"/>
    </source>
</evidence>
<keyword evidence="4" id="KW-0479">Metal-binding</keyword>
<feature type="transmembrane region" description="Helical" evidence="11">
    <location>
        <begin position="285"/>
        <end position="304"/>
    </location>
</feature>
<feature type="region of interest" description="Disordered" evidence="10">
    <location>
        <begin position="69"/>
        <end position="91"/>
    </location>
</feature>
<dbReference type="SUPFAM" id="SSF57850">
    <property type="entry name" value="RING/U-box"/>
    <property type="match status" value="1"/>
</dbReference>
<evidence type="ECO:0000256" key="3">
    <source>
        <dbReference type="ARBA" id="ARBA00022692"/>
    </source>
</evidence>
<evidence type="ECO:0000313" key="13">
    <source>
        <dbReference type="EnsemblMetazoa" id="CLYHEMP017438.1"/>
    </source>
</evidence>
<keyword evidence="2" id="KW-0808">Transferase</keyword>
<dbReference type="InterPro" id="IPR013083">
    <property type="entry name" value="Znf_RING/FYVE/PHD"/>
</dbReference>
<evidence type="ECO:0000256" key="11">
    <source>
        <dbReference type="SAM" id="Phobius"/>
    </source>
</evidence>
<evidence type="ECO:0000256" key="4">
    <source>
        <dbReference type="ARBA" id="ARBA00022723"/>
    </source>
</evidence>
<evidence type="ECO:0000313" key="14">
    <source>
        <dbReference type="Proteomes" id="UP000594262"/>
    </source>
</evidence>
<evidence type="ECO:0000256" key="1">
    <source>
        <dbReference type="ARBA" id="ARBA00004141"/>
    </source>
</evidence>
<dbReference type="GO" id="GO:0008270">
    <property type="term" value="F:zinc ion binding"/>
    <property type="evidence" value="ECO:0007669"/>
    <property type="project" value="UniProtKB-KW"/>
</dbReference>
<keyword evidence="7" id="KW-0862">Zinc</keyword>
<keyword evidence="5" id="KW-0863">Zinc-finger</keyword>
<dbReference type="RefSeq" id="XP_066926153.1">
    <property type="nucleotide sequence ID" value="XM_067070052.1"/>
</dbReference>
<comment type="subcellular location">
    <subcellularLocation>
        <location evidence="1">Membrane</location>
        <topology evidence="1">Multi-pass membrane protein</topology>
    </subcellularLocation>
</comment>
<evidence type="ECO:0000256" key="5">
    <source>
        <dbReference type="ARBA" id="ARBA00022771"/>
    </source>
</evidence>
<feature type="compositionally biased region" description="Low complexity" evidence="10">
    <location>
        <begin position="72"/>
        <end position="86"/>
    </location>
</feature>
<dbReference type="PANTHER" id="PTHR46065:SF3">
    <property type="entry name" value="FI20425P1"/>
    <property type="match status" value="1"/>
</dbReference>
<dbReference type="GO" id="GO:0016020">
    <property type="term" value="C:membrane"/>
    <property type="evidence" value="ECO:0007669"/>
    <property type="project" value="UniProtKB-SubCell"/>
</dbReference>
<keyword evidence="6" id="KW-0833">Ubl conjugation pathway</keyword>